<evidence type="ECO:0000313" key="1">
    <source>
        <dbReference type="EMBL" id="KAL2277002.1"/>
    </source>
</evidence>
<sequence length="429" mass="44021">MPELVAELAAELAPVGIGPVVVPVSTVPTEVALVESAADVGTVSSPDWVLEAVTWVWLMSELLESGRLVAVPVAVVASVTSDVRLVGCTITGGTEPVEAASPVEAVMSDTILLRSEVRGRPVGSNPVWLADPVADPVAVSVADPVTDSVAWSDDVRLVGCTITGGTEPVEAVSLVEAVMSDKILLRSEVRGRPTLTLVEAVSIELALGVASEEIAVVVSSTDDADGRDAVVSAELGPVAEDASVRIVVLSAEVTVLSAEVAVLSAEVAVLSAEVAVGTSSAEVAFVASPSVALVLEGGGSLGETTTVVSDAAELALLVSDWTSVAVVIVTGPDGPRLAKMSDNERLWLDEESDVVVSAVVEGSGVAMSVTVTLVNCLLTSRGKYIFRLATGSAPANVEAATSAETNSDLVCILSIYWQFIRTDRQRVDC</sequence>
<accession>A0ABR4E3K2</accession>
<evidence type="ECO:0000313" key="2">
    <source>
        <dbReference type="Proteomes" id="UP001600888"/>
    </source>
</evidence>
<dbReference type="EMBL" id="JBAWTH010000105">
    <property type="protein sequence ID" value="KAL2277002.1"/>
    <property type="molecule type" value="Genomic_DNA"/>
</dbReference>
<dbReference type="Proteomes" id="UP001600888">
    <property type="component" value="Unassembled WGS sequence"/>
</dbReference>
<reference evidence="1 2" key="1">
    <citation type="submission" date="2024-03" db="EMBL/GenBank/DDBJ databases">
        <title>A high-quality draft genome sequence of Diaporthe vaccinii, a causative agent of upright dieback and viscid rot disease in cranberry plants.</title>
        <authorList>
            <person name="Sarrasin M."/>
            <person name="Lang B.F."/>
            <person name="Burger G."/>
        </authorList>
    </citation>
    <scope>NUCLEOTIDE SEQUENCE [LARGE SCALE GENOMIC DNA]</scope>
    <source>
        <strain evidence="1 2">IS7</strain>
    </source>
</reference>
<gene>
    <name evidence="1" type="ORF">FJTKL_00306</name>
</gene>
<organism evidence="1 2">
    <name type="scientific">Diaporthe vaccinii</name>
    <dbReference type="NCBI Taxonomy" id="105482"/>
    <lineage>
        <taxon>Eukaryota</taxon>
        <taxon>Fungi</taxon>
        <taxon>Dikarya</taxon>
        <taxon>Ascomycota</taxon>
        <taxon>Pezizomycotina</taxon>
        <taxon>Sordariomycetes</taxon>
        <taxon>Sordariomycetidae</taxon>
        <taxon>Diaporthales</taxon>
        <taxon>Diaporthaceae</taxon>
        <taxon>Diaporthe</taxon>
        <taxon>Diaporthe eres species complex</taxon>
    </lineage>
</organism>
<proteinExistence type="predicted"/>
<name>A0ABR4E3K2_9PEZI</name>
<keyword evidence="2" id="KW-1185">Reference proteome</keyword>
<comment type="caution">
    <text evidence="1">The sequence shown here is derived from an EMBL/GenBank/DDBJ whole genome shotgun (WGS) entry which is preliminary data.</text>
</comment>
<protein>
    <submittedName>
        <fullName evidence="1">Uncharacterized protein</fullName>
    </submittedName>
</protein>